<dbReference type="STRING" id="39966.A0A369J1I7"/>
<dbReference type="AlphaFoldDB" id="A0A369J1I7"/>
<organism evidence="2 3">
    <name type="scientific">Hypsizygus marmoreus</name>
    <name type="common">White beech mushroom</name>
    <name type="synonym">Agaricus marmoreus</name>
    <dbReference type="NCBI Taxonomy" id="39966"/>
    <lineage>
        <taxon>Eukaryota</taxon>
        <taxon>Fungi</taxon>
        <taxon>Dikarya</taxon>
        <taxon>Basidiomycota</taxon>
        <taxon>Agaricomycotina</taxon>
        <taxon>Agaricomycetes</taxon>
        <taxon>Agaricomycetidae</taxon>
        <taxon>Agaricales</taxon>
        <taxon>Tricholomatineae</taxon>
        <taxon>Lyophyllaceae</taxon>
        <taxon>Hypsizygus</taxon>
    </lineage>
</organism>
<sequence length="569" mass="65121">MCLRDLAESDMSDPGSPRMSYQAQLESKASSVVEDLDGKRVLPSKDQANDLMTAISSNDREILELETRIRMLRTETKLYQTFLSPIRILPPEILIHIFRLVMPKIHTPPKATGAPLLLCHVCSTWRNIVLNVSDLWSTLVFPMSFSAESESSPRSRARRHVELMNFWFKNAKSRPLTFVFRTRERNKLKSFIRPYPKDWQVAHVWNSISMALTSHSTKLQNLIFYLDDMEDLRQFLLSNNLPLPLLKSLVFRLADLDGEQWNAYRSSSIEPQWTIFSRAPRLEHMNIQCSSGFHRRLALPFMRLKMLNLGLVEIGVAEFRELLAICRLLTRGVFLIGKPESSHRPLSPTLHPQSCGNLMNLTLEFSSLWRADVFLGLTLPSLKALAIGSPDATIRFPWIGEVHNLSKQISVHLLSTLSLSHIHISTAELFDVLSNTFKLSRLSIDLDIDINRVFQFLIHPSQPPYLHLTKLLYLTIVAPSVPAGEGQPFTPSIFFDMVRSRGIPKRGTLLLRRVTLFLRGHPRRWIDNDLTPGISQLTRTSAIQIQVTGVDETFKLWNRLRVTATRDTF</sequence>
<accession>A0A369J1I7</accession>
<dbReference type="EMBL" id="LUEZ02000095">
    <property type="protein sequence ID" value="RDB14980.1"/>
    <property type="molecule type" value="Genomic_DNA"/>
</dbReference>
<evidence type="ECO:0000313" key="2">
    <source>
        <dbReference type="EMBL" id="RDB14980.1"/>
    </source>
</evidence>
<dbReference type="InParanoid" id="A0A369J1I7"/>
<protein>
    <submittedName>
        <fullName evidence="2">Uncharacterized protein</fullName>
    </submittedName>
</protein>
<dbReference type="OrthoDB" id="3365698at2759"/>
<evidence type="ECO:0000256" key="1">
    <source>
        <dbReference type="SAM" id="MobiDB-lite"/>
    </source>
</evidence>
<dbReference type="Proteomes" id="UP000076154">
    <property type="component" value="Unassembled WGS sequence"/>
</dbReference>
<comment type="caution">
    <text evidence="2">The sequence shown here is derived from an EMBL/GenBank/DDBJ whole genome shotgun (WGS) entry which is preliminary data.</text>
</comment>
<evidence type="ECO:0000313" key="3">
    <source>
        <dbReference type="Proteomes" id="UP000076154"/>
    </source>
</evidence>
<reference evidence="2" key="1">
    <citation type="submission" date="2018-04" db="EMBL/GenBank/DDBJ databases">
        <title>Whole genome sequencing of Hypsizygus marmoreus.</title>
        <authorList>
            <person name="Choi I.-G."/>
            <person name="Min B."/>
            <person name="Kim J.-G."/>
            <person name="Kim S."/>
            <person name="Oh Y.-L."/>
            <person name="Kong W.-S."/>
            <person name="Park H."/>
            <person name="Jeong J."/>
            <person name="Song E.-S."/>
        </authorList>
    </citation>
    <scope>NUCLEOTIDE SEQUENCE [LARGE SCALE GENOMIC DNA]</scope>
    <source>
        <strain evidence="2">51987-8</strain>
    </source>
</reference>
<keyword evidence="3" id="KW-1185">Reference proteome</keyword>
<gene>
    <name evidence="2" type="ORF">Hypma_016189</name>
</gene>
<dbReference type="Gene3D" id="1.20.1280.50">
    <property type="match status" value="1"/>
</dbReference>
<name>A0A369J1I7_HYPMA</name>
<proteinExistence type="predicted"/>
<feature type="region of interest" description="Disordered" evidence="1">
    <location>
        <begin position="1"/>
        <end position="24"/>
    </location>
</feature>